<evidence type="ECO:0000313" key="3">
    <source>
        <dbReference type="EMBL" id="EOQ38724.1"/>
    </source>
</evidence>
<dbReference type="HOGENOM" id="CLU_1011150_0_0_9"/>
<evidence type="ECO:0000313" key="4">
    <source>
        <dbReference type="Proteomes" id="UP000013981"/>
    </source>
</evidence>
<comment type="caution">
    <text evidence="3">The sequence shown here is derived from an EMBL/GenBank/DDBJ whole genome shotgun (WGS) entry which is preliminary data.</text>
</comment>
<proteinExistence type="predicted"/>
<name>R8W1X5_9FIRM</name>
<feature type="transmembrane region" description="Helical" evidence="1">
    <location>
        <begin position="163"/>
        <end position="184"/>
    </location>
</feature>
<evidence type="ECO:0000259" key="2">
    <source>
        <dbReference type="Pfam" id="PF13240"/>
    </source>
</evidence>
<dbReference type="EMBL" id="AQOB01000004">
    <property type="protein sequence ID" value="EOQ38724.1"/>
    <property type="molecule type" value="Genomic_DNA"/>
</dbReference>
<reference evidence="3 4" key="1">
    <citation type="submission" date="2013-01" db="EMBL/GenBank/DDBJ databases">
        <title>The Genome Sequence of Butyricicoccus pullicaecorum 1.2.</title>
        <authorList>
            <consortium name="The Broad Institute Genome Sequencing Platform"/>
            <person name="Earl A."/>
            <person name="Ward D."/>
            <person name="Feldgarden M."/>
            <person name="Gevers D."/>
            <person name="Van Immerseel F."/>
            <person name="Eeckhaut V."/>
            <person name="Walker B."/>
            <person name="Young S.K."/>
            <person name="Zeng Q."/>
            <person name="Gargeya S."/>
            <person name="Fitzgerald M."/>
            <person name="Haas B."/>
            <person name="Abouelleil A."/>
            <person name="Alvarado L."/>
            <person name="Arachchi H.M."/>
            <person name="Berlin A.M."/>
            <person name="Chapman S.B."/>
            <person name="Dewar J."/>
            <person name="Goldberg J."/>
            <person name="Griggs A."/>
            <person name="Gujja S."/>
            <person name="Hansen M."/>
            <person name="Howarth C."/>
            <person name="Imamovic A."/>
            <person name="Larimer J."/>
            <person name="McCowan C."/>
            <person name="Murphy C."/>
            <person name="Neiman D."/>
            <person name="Pearson M."/>
            <person name="Priest M."/>
            <person name="Roberts A."/>
            <person name="Saif S."/>
            <person name="Shea T."/>
            <person name="Sisk P."/>
            <person name="Sykes S."/>
            <person name="Wortman J."/>
            <person name="Nusbaum C."/>
            <person name="Birren B."/>
        </authorList>
    </citation>
    <scope>NUCLEOTIDE SEQUENCE [LARGE SCALE GENOMIC DNA]</scope>
    <source>
        <strain evidence="3 4">1.2</strain>
    </source>
</reference>
<sequence length="228" mass="24664">MYCRFCGAENSDEHQYCKKCGKSLAIAEASSSDNVNLPPKQQDAALDKNTCDHGVICPNCHSGAEFCHPIVKTDITTSGGYSFWDGCCGMILLGPAGLLCGACGQTTTKIKSATWWVCKNCGKEFMATHSAMEQASVSMRSSAIYTAIIGAFLSMDVQTEKPIWIIAILILIILGLWGSIALRIEEVTGRPVEKLLPEHEVTAFWTRIAAYSIISLIVGLLFGLAMSE</sequence>
<feature type="domain" description="Zinc-ribbon" evidence="2">
    <location>
        <begin position="2"/>
        <end position="24"/>
    </location>
</feature>
<protein>
    <recommendedName>
        <fullName evidence="2">Zinc-ribbon domain-containing protein</fullName>
    </recommendedName>
</protein>
<organism evidence="3 4">
    <name type="scientific">Butyricicoccus pullicaecorum 1.2</name>
    <dbReference type="NCBI Taxonomy" id="1203606"/>
    <lineage>
        <taxon>Bacteria</taxon>
        <taxon>Bacillati</taxon>
        <taxon>Bacillota</taxon>
        <taxon>Clostridia</taxon>
        <taxon>Eubacteriales</taxon>
        <taxon>Butyricicoccaceae</taxon>
        <taxon>Butyricicoccus</taxon>
    </lineage>
</organism>
<keyword evidence="1" id="KW-0812">Transmembrane</keyword>
<dbReference type="AlphaFoldDB" id="R8W1X5"/>
<dbReference type="PATRIC" id="fig|1203606.4.peg.1717"/>
<dbReference type="InterPro" id="IPR026870">
    <property type="entry name" value="Zinc_ribbon_dom"/>
</dbReference>
<feature type="transmembrane region" description="Helical" evidence="1">
    <location>
        <begin position="204"/>
        <end position="225"/>
    </location>
</feature>
<keyword evidence="4" id="KW-1185">Reference proteome</keyword>
<gene>
    <name evidence="3" type="ORF">HMPREF1526_01765</name>
</gene>
<accession>R8W1X5</accession>
<dbReference type="RefSeq" id="WP_016147902.1">
    <property type="nucleotide sequence ID" value="NZ_KB976103.1"/>
</dbReference>
<dbReference type="Proteomes" id="UP000013981">
    <property type="component" value="Unassembled WGS sequence"/>
</dbReference>
<evidence type="ECO:0000256" key="1">
    <source>
        <dbReference type="SAM" id="Phobius"/>
    </source>
</evidence>
<keyword evidence="1" id="KW-0472">Membrane</keyword>
<dbReference type="Pfam" id="PF13240">
    <property type="entry name" value="Zn_Ribbon_1"/>
    <property type="match status" value="1"/>
</dbReference>
<keyword evidence="1" id="KW-1133">Transmembrane helix</keyword>